<feature type="domain" description="Helicase C-terminal" evidence="2">
    <location>
        <begin position="1"/>
        <end position="108"/>
    </location>
</feature>
<keyword evidence="1" id="KW-0378">Hydrolase</keyword>
<dbReference type="Gene3D" id="3.40.50.300">
    <property type="entry name" value="P-loop containing nucleotide triphosphate hydrolases"/>
    <property type="match status" value="1"/>
</dbReference>
<evidence type="ECO:0000313" key="3">
    <source>
        <dbReference type="EMBL" id="CAB4165456.1"/>
    </source>
</evidence>
<dbReference type="InterPro" id="IPR027417">
    <property type="entry name" value="P-loop_NTPase"/>
</dbReference>
<evidence type="ECO:0000259" key="2">
    <source>
        <dbReference type="PROSITE" id="PS51194"/>
    </source>
</evidence>
<dbReference type="EMBL" id="LR796769">
    <property type="protein sequence ID" value="CAB4165456.1"/>
    <property type="molecule type" value="Genomic_DNA"/>
</dbReference>
<dbReference type="Pfam" id="PF00271">
    <property type="entry name" value="Helicase_C"/>
    <property type="match status" value="1"/>
</dbReference>
<dbReference type="SUPFAM" id="SSF52540">
    <property type="entry name" value="P-loop containing nucleoside triphosphate hydrolases"/>
    <property type="match status" value="1"/>
</dbReference>
<proteinExistence type="predicted"/>
<accession>A0A6J5P648</accession>
<reference evidence="3" key="1">
    <citation type="submission" date="2020-04" db="EMBL/GenBank/DDBJ databases">
        <authorList>
            <person name="Chiriac C."/>
            <person name="Salcher M."/>
            <person name="Ghai R."/>
            <person name="Kavagutti S V."/>
        </authorList>
    </citation>
    <scope>NUCLEOTIDE SEQUENCE</scope>
</reference>
<dbReference type="GO" id="GO:0016787">
    <property type="term" value="F:hydrolase activity"/>
    <property type="evidence" value="ECO:0007669"/>
    <property type="project" value="UniProtKB-KW"/>
</dbReference>
<organism evidence="3">
    <name type="scientific">uncultured Caudovirales phage</name>
    <dbReference type="NCBI Taxonomy" id="2100421"/>
    <lineage>
        <taxon>Viruses</taxon>
        <taxon>Duplodnaviria</taxon>
        <taxon>Heunggongvirae</taxon>
        <taxon>Uroviricota</taxon>
        <taxon>Caudoviricetes</taxon>
        <taxon>Peduoviridae</taxon>
        <taxon>Maltschvirus</taxon>
        <taxon>Maltschvirus maltsch</taxon>
    </lineage>
</organism>
<evidence type="ECO:0000256" key="1">
    <source>
        <dbReference type="ARBA" id="ARBA00022801"/>
    </source>
</evidence>
<feature type="non-terminal residue" evidence="3">
    <location>
        <position position="1"/>
    </location>
</feature>
<gene>
    <name evidence="3" type="ORF">UFOVP815_51</name>
</gene>
<dbReference type="PROSITE" id="PS51194">
    <property type="entry name" value="HELICASE_CTER"/>
    <property type="match status" value="1"/>
</dbReference>
<protein>
    <submittedName>
        <fullName evidence="3">HELICc domain containing protein</fullName>
    </submittedName>
</protein>
<dbReference type="InterPro" id="IPR001650">
    <property type="entry name" value="Helicase_C-like"/>
</dbReference>
<dbReference type="PANTHER" id="PTHR10799">
    <property type="entry name" value="SNF2/RAD54 HELICASE FAMILY"/>
    <property type="match status" value="1"/>
</dbReference>
<sequence>WNVVSYHGDVNDANREEAVDSFQNGAATAFVGQPQSGGIGLTLTAANTVIYYSNDYNSETRKQSEDRAHRIGTKANVVYVDLIAASTVDESITRALQRKSELAAAILGDN</sequence>
<dbReference type="InterPro" id="IPR049730">
    <property type="entry name" value="SNF2/RAD54-like_C"/>
</dbReference>
<dbReference type="CDD" id="cd18793">
    <property type="entry name" value="SF2_C_SNF"/>
    <property type="match status" value="1"/>
</dbReference>
<name>A0A6J5P648_9CAUD</name>